<feature type="region of interest" description="Disordered" evidence="4">
    <location>
        <begin position="380"/>
        <end position="412"/>
    </location>
</feature>
<keyword evidence="6" id="KW-1185">Reference proteome</keyword>
<dbReference type="PANTHER" id="PTHR22812">
    <property type="entry name" value="CHROMOBOX PROTEIN"/>
    <property type="match status" value="1"/>
</dbReference>
<evidence type="ECO:0000313" key="5">
    <source>
        <dbReference type="EMBL" id="KAJ6237567.1"/>
    </source>
</evidence>
<sequence length="1243" mass="147610">MAQRKWKELKRNCELTDKYFTECGCRKELLKLQFQKKKKHNTSSNKSNLYSFLSFKQKKVIKKNQANTSGKTIIERKPISLKITPRASYNSNESNLNSNIQSLLAIDQQVLQNYRITHESLTKKDSKHQTTHKNAKTQENKTHKGHKDTDPKNEFDRFGLFLKIFLQDQSLFTPPNYLKKNYFSFFQKIQNFSREWFQIAELNHTYEKGLCRKRQTNSILYKSINQLEIELSKLQIILKSIFNILSLSFKKNNLQPKNNENENENEIEIKKEKEKEKEKVKEQKLEREQEKEQEQEEENQINIQIEKEKGKRKRKVSEEENEIEIAIEKDQDKPLDLERLNELFKAMNEQLLLFPKMAAQVKKRLKKRIYRQRALKKERIKREKEKEKKKSMKRNIKNKENQKENKKTSSISKRKDLIKKGGTIEERISLLCFCLDDWCTIENNFIANLNNSSFQDLGPLTIEILLKIKMEIRKFQIIDINDLLIRFQIPESLSHALETQLLCSFPTILMKNKNRSLLLNLECLADNNVFFELIKFDKNSKGYKNDFKKYTKSKEYENGYTDTNKNYNNNTTNNNISNNESCNSNSNSCSCNCNNNNGNSNTKKNNNNNKNQKKHFYHQLNPQKYTLLKFYDFIKSYNFDNNLEPKNSFIKIFDFCCWENNNKFKQTNSILYHFNNYIQDFIKLIYNKSQCFFNFDRIINYIEPLQKSDNYNNHCIKRGNQIENPQFITKMNSNKGLIVSQKRKNKNETKNKNKRLIVKETDQKKSNSAIDKIIDKIVEKKKLEKEKDNIILNNLLKNHSDPFLCYYHTQTRYIIELFIRYQKHCKFISCSNFRFNNRSQDHNGSVFINHYSKIPNNNNIQYTYDHLNRKHFTLPLEGEIYTINRNIKHNTSSIETVANDLYNILNNNSNKTKSFLSILVDYNETETNPRSFLALIYFGRLWRKLKLDLLNVCCYSSEQDYLNPSNGFVQNLKSDFNSKFEKNYCKKSTNDQNNTKKKNWNPDFNFKHRNKNQYNGGGGGGGGDDSDGDEGNEIKNLYFQKSNNDLKEISNWINSQKYQKFSISSTYVKCKTLVHPFNDLDLIRFFLKFDQNLTTQHQLLNDFLNEMHFLYNHAQRRPNVLYFVKCQNLECEHCSKFPMKNNDFIKFLKSNNFQIPFPIQSKNFPNHYCSLVNVLSELNFNSSTRSSNSSLICPLIPESIQKKLFEENKILSSIINKNSLSLNKDYIHKVKRKRLYNNEENNI</sequence>
<feature type="compositionally biased region" description="Basic and acidic residues" evidence="4">
    <location>
        <begin position="136"/>
        <end position="151"/>
    </location>
</feature>
<reference evidence="5" key="1">
    <citation type="submission" date="2022-08" db="EMBL/GenBank/DDBJ databases">
        <title>Novel sulfate-reducing endosymbionts in the free-living metamonad Anaeramoeba.</title>
        <authorList>
            <person name="Jerlstrom-Hultqvist J."/>
            <person name="Cepicka I."/>
            <person name="Gallot-Lavallee L."/>
            <person name="Salas-Leiva D."/>
            <person name="Curtis B.A."/>
            <person name="Zahonova K."/>
            <person name="Pipaliya S."/>
            <person name="Dacks J."/>
            <person name="Roger A.J."/>
        </authorList>
    </citation>
    <scope>NUCLEOTIDE SEQUENCE</scope>
    <source>
        <strain evidence="5">Schooner1</strain>
    </source>
</reference>
<proteinExistence type="predicted"/>
<evidence type="ECO:0000256" key="2">
    <source>
        <dbReference type="ARBA" id="ARBA00023242"/>
    </source>
</evidence>
<gene>
    <name evidence="5" type="ORF">M0813_27129</name>
</gene>
<evidence type="ECO:0000256" key="4">
    <source>
        <dbReference type="SAM" id="MobiDB-lite"/>
    </source>
</evidence>
<feature type="compositionally biased region" description="Basic and acidic residues" evidence="4">
    <location>
        <begin position="397"/>
        <end position="412"/>
    </location>
</feature>
<organism evidence="5 6">
    <name type="scientific">Anaeramoeba flamelloides</name>
    <dbReference type="NCBI Taxonomy" id="1746091"/>
    <lineage>
        <taxon>Eukaryota</taxon>
        <taxon>Metamonada</taxon>
        <taxon>Anaeramoebidae</taxon>
        <taxon>Anaeramoeba</taxon>
    </lineage>
</organism>
<feature type="region of interest" description="Disordered" evidence="4">
    <location>
        <begin position="121"/>
        <end position="151"/>
    </location>
</feature>
<dbReference type="EMBL" id="JAOAOG010000239">
    <property type="protein sequence ID" value="KAJ6237567.1"/>
    <property type="molecule type" value="Genomic_DNA"/>
</dbReference>
<evidence type="ECO:0000256" key="3">
    <source>
        <dbReference type="SAM" id="Coils"/>
    </source>
</evidence>
<dbReference type="Proteomes" id="UP001150062">
    <property type="component" value="Unassembled WGS sequence"/>
</dbReference>
<keyword evidence="2" id="KW-0539">Nucleus</keyword>
<comment type="subcellular location">
    <subcellularLocation>
        <location evidence="1">Nucleus</location>
    </subcellularLocation>
</comment>
<name>A0ABQ8XY83_9EUKA</name>
<evidence type="ECO:0000256" key="1">
    <source>
        <dbReference type="ARBA" id="ARBA00004123"/>
    </source>
</evidence>
<feature type="region of interest" description="Disordered" evidence="4">
    <location>
        <begin position="987"/>
        <end position="1027"/>
    </location>
</feature>
<comment type="caution">
    <text evidence="5">The sequence shown here is derived from an EMBL/GenBank/DDBJ whole genome shotgun (WGS) entry which is preliminary data.</text>
</comment>
<evidence type="ECO:0000313" key="6">
    <source>
        <dbReference type="Proteomes" id="UP001150062"/>
    </source>
</evidence>
<feature type="coiled-coil region" evidence="3">
    <location>
        <begin position="257"/>
        <end position="311"/>
    </location>
</feature>
<accession>A0ABQ8XY83</accession>
<dbReference type="InterPro" id="IPR051219">
    <property type="entry name" value="Heterochromatin_chromo-domain"/>
</dbReference>
<keyword evidence="3" id="KW-0175">Coiled coil</keyword>
<protein>
    <submittedName>
        <fullName evidence="5">Microtubule-associated protein</fullName>
    </submittedName>
</protein>